<sequence>MSGQAVPVEVQEGFSKVLEDIRPGVGSSPEKLSLACAALTMLAARPNSHIFPLQDSISALRQLLDDEHTLVQANSFAAMTAVCEASDPAWRVASSSDVAAKTVDMLRHSLDDSLILNMLTILGALAEPGDPGLRAVIRAGGIEACQRYATEGQQPPVQEAALDAICRMAAVPASRPFLSEKGVAETLGLVLGQAGASMDIKVRALMALAMLLGGSQTNQKKVASMPAAVAGLAVLMRQNDDEDARQVSSTIFAELVKAPETKHIMIESMQITQESAAKR</sequence>
<keyword evidence="2" id="KW-1185">Reference proteome</keyword>
<dbReference type="InterPro" id="IPR016024">
    <property type="entry name" value="ARM-type_fold"/>
</dbReference>
<dbReference type="Gene3D" id="1.25.10.10">
    <property type="entry name" value="Leucine-rich Repeat Variant"/>
    <property type="match status" value="1"/>
</dbReference>
<name>A0AAW1RTF4_9CHLO</name>
<dbReference type="AlphaFoldDB" id="A0AAW1RTF4"/>
<organism evidence="1 2">
    <name type="scientific">Apatococcus lobatus</name>
    <dbReference type="NCBI Taxonomy" id="904363"/>
    <lineage>
        <taxon>Eukaryota</taxon>
        <taxon>Viridiplantae</taxon>
        <taxon>Chlorophyta</taxon>
        <taxon>core chlorophytes</taxon>
        <taxon>Trebouxiophyceae</taxon>
        <taxon>Chlorellales</taxon>
        <taxon>Chlorellaceae</taxon>
        <taxon>Apatococcus</taxon>
    </lineage>
</organism>
<gene>
    <name evidence="1" type="ORF">WJX74_004746</name>
</gene>
<evidence type="ECO:0000313" key="1">
    <source>
        <dbReference type="EMBL" id="KAK9836627.1"/>
    </source>
</evidence>
<dbReference type="EMBL" id="JALJOS010000007">
    <property type="protein sequence ID" value="KAK9836627.1"/>
    <property type="molecule type" value="Genomic_DNA"/>
</dbReference>
<evidence type="ECO:0000313" key="2">
    <source>
        <dbReference type="Proteomes" id="UP001438707"/>
    </source>
</evidence>
<dbReference type="Proteomes" id="UP001438707">
    <property type="component" value="Unassembled WGS sequence"/>
</dbReference>
<protein>
    <submittedName>
        <fullName evidence="1">Uncharacterized protein</fullName>
    </submittedName>
</protein>
<comment type="caution">
    <text evidence="1">The sequence shown here is derived from an EMBL/GenBank/DDBJ whole genome shotgun (WGS) entry which is preliminary data.</text>
</comment>
<dbReference type="InterPro" id="IPR011989">
    <property type="entry name" value="ARM-like"/>
</dbReference>
<dbReference type="SUPFAM" id="SSF48371">
    <property type="entry name" value="ARM repeat"/>
    <property type="match status" value="1"/>
</dbReference>
<reference evidence="1 2" key="1">
    <citation type="journal article" date="2024" name="Nat. Commun.">
        <title>Phylogenomics reveals the evolutionary origins of lichenization in chlorophyte algae.</title>
        <authorList>
            <person name="Puginier C."/>
            <person name="Libourel C."/>
            <person name="Otte J."/>
            <person name="Skaloud P."/>
            <person name="Haon M."/>
            <person name="Grisel S."/>
            <person name="Petersen M."/>
            <person name="Berrin J.G."/>
            <person name="Delaux P.M."/>
            <person name="Dal Grande F."/>
            <person name="Keller J."/>
        </authorList>
    </citation>
    <scope>NUCLEOTIDE SEQUENCE [LARGE SCALE GENOMIC DNA]</scope>
    <source>
        <strain evidence="1 2">SAG 2145</strain>
    </source>
</reference>
<proteinExistence type="predicted"/>
<accession>A0AAW1RTF4</accession>